<dbReference type="AlphaFoldDB" id="F5RBV8"/>
<name>F5RBV8_METUF</name>
<keyword evidence="2" id="KW-1185">Reference proteome</keyword>
<dbReference type="Pfam" id="PF08873">
    <property type="entry name" value="Phage_Mu_Gp37"/>
    <property type="match status" value="1"/>
</dbReference>
<dbReference type="InterPro" id="IPR014972">
    <property type="entry name" value="Phage_Mu_Gp37"/>
</dbReference>
<gene>
    <name evidence="1" type="ORF">METUNv1_01753</name>
</gene>
<reference evidence="1 2" key="1">
    <citation type="journal article" date="2011" name="J. Bacteriol.">
        <title>Genome sequence of Methyloversatilis universalis FAM5T, a methylotrophic representative of the order Rhodocyclales.</title>
        <authorList>
            <person name="Kittichotirat W."/>
            <person name="Good N.M."/>
            <person name="Hall R."/>
            <person name="Bringel F."/>
            <person name="Lajus A."/>
            <person name="Medigue C."/>
            <person name="Smalley N.E."/>
            <person name="Beck D."/>
            <person name="Bumgarner R."/>
            <person name="Vuilleumier S."/>
            <person name="Kalyuzhnaya M.G."/>
        </authorList>
    </citation>
    <scope>NUCLEOTIDE SEQUENCE [LARGE SCALE GENOMIC DNA]</scope>
    <source>
        <strain evidence="2">ATCC BAA-1314 / JCM 13912 / FAM5</strain>
    </source>
</reference>
<sequence>MLIYADIEDAIIARVQAAQTAGALGYRLAHIGSYGGEFDDDAFWTQFRSFPAVWVTIGGETVERLGRRARRATVRGAVMVGARSARGERFARRGVQGEPGSYQILDDVRQLVTGAGLVAECEAFEPGRVTTLYNTRVGRDGLSVLALEISTRYDFEVPEPAPGDAPDITKIALNYRLQPGDEVDDAQDLMVKNTDYPHSTIR</sequence>
<protein>
    <recommendedName>
        <fullName evidence="3">DUF1834 family protein</fullName>
    </recommendedName>
</protein>
<accession>F5RBV8</accession>
<evidence type="ECO:0000313" key="2">
    <source>
        <dbReference type="Proteomes" id="UP000005019"/>
    </source>
</evidence>
<evidence type="ECO:0000313" key="1">
    <source>
        <dbReference type="EMBL" id="EGK71975.1"/>
    </source>
</evidence>
<organism evidence="1 2">
    <name type="scientific">Methyloversatilis universalis (strain ATCC BAA-1314 / DSM 25237 / JCM 13912 / CCUG 52030 / FAM5)</name>
    <dbReference type="NCBI Taxonomy" id="1000565"/>
    <lineage>
        <taxon>Bacteria</taxon>
        <taxon>Pseudomonadati</taxon>
        <taxon>Pseudomonadota</taxon>
        <taxon>Betaproteobacteria</taxon>
        <taxon>Nitrosomonadales</taxon>
        <taxon>Sterolibacteriaceae</taxon>
        <taxon>Methyloversatilis</taxon>
    </lineage>
</organism>
<dbReference type="STRING" id="1000565.METUNv1_01753"/>
<proteinExistence type="predicted"/>
<dbReference type="eggNOG" id="COG5003">
    <property type="taxonomic scope" value="Bacteria"/>
</dbReference>
<comment type="caution">
    <text evidence="1">The sequence shown here is derived from an EMBL/GenBank/DDBJ whole genome shotgun (WGS) entry which is preliminary data.</text>
</comment>
<evidence type="ECO:0008006" key="3">
    <source>
        <dbReference type="Google" id="ProtNLM"/>
    </source>
</evidence>
<dbReference type="OrthoDB" id="5453249at2"/>
<dbReference type="RefSeq" id="WP_008060813.1">
    <property type="nucleotide sequence ID" value="NZ_AFHG01000044.1"/>
</dbReference>
<dbReference type="EMBL" id="AFHG01000044">
    <property type="protein sequence ID" value="EGK71975.1"/>
    <property type="molecule type" value="Genomic_DNA"/>
</dbReference>
<dbReference type="Proteomes" id="UP000005019">
    <property type="component" value="Unassembled WGS sequence"/>
</dbReference>